<dbReference type="NCBIfam" id="TIGR01180">
    <property type="entry name" value="aman2_put"/>
    <property type="match status" value="1"/>
</dbReference>
<feature type="domain" description="GPI inositol-deacylase winged helix" evidence="4">
    <location>
        <begin position="1269"/>
        <end position="1359"/>
    </location>
</feature>
<dbReference type="InterPro" id="IPR054471">
    <property type="entry name" value="GPIID_WHD"/>
</dbReference>
<dbReference type="GO" id="GO:0030246">
    <property type="term" value="F:carbohydrate binding"/>
    <property type="evidence" value="ECO:0007669"/>
    <property type="project" value="InterPro"/>
</dbReference>
<dbReference type="InterPro" id="IPR014718">
    <property type="entry name" value="GH-type_carb-bd"/>
</dbReference>
<dbReference type="PANTHER" id="PTHR12143:SF42">
    <property type="entry name" value="PUTATIVE SUBFAMILY (AFU_ORTHOLOGUE AFUA_6G13760)-RELATED"/>
    <property type="match status" value="1"/>
</dbReference>
<dbReference type="FunFam" id="1.20.1610.10:FF:000002">
    <property type="entry name" value="Alpha-1,2-mannosidase family protein"/>
    <property type="match status" value="1"/>
</dbReference>
<dbReference type="GO" id="GO:0005829">
    <property type="term" value="C:cytosol"/>
    <property type="evidence" value="ECO:0007669"/>
    <property type="project" value="TreeGrafter"/>
</dbReference>
<dbReference type="GO" id="GO:0005975">
    <property type="term" value="P:carbohydrate metabolic process"/>
    <property type="evidence" value="ECO:0007669"/>
    <property type="project" value="InterPro"/>
</dbReference>
<feature type="domain" description="Glycosyl hydrolase family 92 N-terminal" evidence="3">
    <location>
        <begin position="34"/>
        <end position="279"/>
    </location>
</feature>
<dbReference type="Gene3D" id="1.20.1050.60">
    <property type="entry name" value="alpha-1,2-mannosidase"/>
    <property type="match status" value="1"/>
</dbReference>
<dbReference type="Gene3D" id="3.30.2080.10">
    <property type="entry name" value="GH92 mannosidase domain"/>
    <property type="match status" value="1"/>
</dbReference>
<dbReference type="InterPro" id="IPR050883">
    <property type="entry name" value="PNGase"/>
</dbReference>
<accession>A0A5M3YXN8</accession>
<evidence type="ECO:0000313" key="6">
    <source>
        <dbReference type="EMBL" id="GFF17334.1"/>
    </source>
</evidence>
<reference evidence="6 7" key="1">
    <citation type="submission" date="2020-01" db="EMBL/GenBank/DDBJ databases">
        <title>Aspergillus terreus IFO 6365 whole genome shotgun sequence.</title>
        <authorList>
            <person name="Kanamasa S."/>
            <person name="Takahashi H."/>
        </authorList>
    </citation>
    <scope>NUCLEOTIDE SEQUENCE [LARGE SCALE GENOMIC DNA]</scope>
    <source>
        <strain evidence="6 7">IFO 6365</strain>
    </source>
</reference>
<dbReference type="SUPFAM" id="SSF52540">
    <property type="entry name" value="P-loop containing nucleoside triphosphate hydrolases"/>
    <property type="match status" value="1"/>
</dbReference>
<evidence type="ECO:0000259" key="4">
    <source>
        <dbReference type="Pfam" id="PF22939"/>
    </source>
</evidence>
<keyword evidence="1" id="KW-0677">Repeat</keyword>
<dbReference type="EMBL" id="BLJY01000006">
    <property type="protein sequence ID" value="GFF17334.1"/>
    <property type="molecule type" value="Genomic_DNA"/>
</dbReference>
<dbReference type="Pfam" id="PF07971">
    <property type="entry name" value="Glyco_hydro_92"/>
    <property type="match status" value="1"/>
</dbReference>
<dbReference type="Gene3D" id="3.40.50.300">
    <property type="entry name" value="P-loop containing nucleotide triphosphate hydrolases"/>
    <property type="match status" value="1"/>
</dbReference>
<dbReference type="SUPFAM" id="SSF48403">
    <property type="entry name" value="Ankyrin repeat"/>
    <property type="match status" value="1"/>
</dbReference>
<sequence length="1583" mass="175100">MRANTPIGALTTAFLASLAFGQDDNHPKFDVLDFVDPLIGTANGGHSFAGATLPFGMAKAVADTMGENQAGFATDTTNVTGFSHMHDSGTGGAPSLGNFPIFVHPQCPDDRISNCKWSQKERATDWIPGSVKARPGYFGISLKSGLHAEMTVTNRSALYRFTFDSDSKDLSPLVLVDLMDLPQSRKAGRAAVDPPTGRFTGNATFEPSFGQGQYTLHFCADFKGARVRDTGAWDTTRAALNSTVLSLDGSRPASSFSGGTFARFHAPKDGVLLARVGVSFMSVDQACMNAENEQPDFDFPATVAAAESAWRKKLSPISVDAEGVSSDLQKVFWSGAYRAMISPQDYTGENPIWQSDEPYYDSYYCIWDSYRGVHQLLTIVDPLSQSLMIRSLVDIYRHEGYLPDCRMSLCKGWTQGGSNADVLMADAFLKNVSDVDWATAYEAVVKDAEIEPPNWDVEGRGGLRSWKGLGYIPKNDYDPDGRGLHTRSVSRTVEYAYNDFCIAEMAKRMGHESDYEKYTKRASNWINVYKADQKSSINGVDTGYTGFVQPRLLNGSWAYQDPILCSPLLDFTGCYLNAGGHETYEGSCWLYTFYVPQDMAKLIATLGGPKSFTSRLSYLHESGLLYVGDEQAFLTVFQYHYAARPALSAERVHFYIPSQFNTSASGIPGNDDGGAMGAFAVLSMMGLWPVHGQDVYLITPPFFKEISIRNSATGNVATVKNVNFDPSYKSIYIQSAKRDGKPWTQNWVGHDFFLIGGVLELELGPKESAWGTRVDDLPPSMSPYQHISASIIALLQATNAVLSICYDYSCAVNGAPWGLSNLIDETRSLRNVLEALVRLVHEDKTAHLPTLRLLCQPYGPVENGIGRLEELESRLSSGGYKARAPSRRRAFFEALTWPLREAETKRTTEQIERLASTLSLAMQTDQTRLMLAIEDLAIENQNMTAETRYGVAQLQKATLSIQDDARRQKIKAWLAAPDPSINHNAARSKRYPSTGEWLFKSKEYKAWRKDSFTTLWMRGPVGCGKTILTSAMIDNLVEVCNDGPSKSLAYFYFDFNDPSRRTSDAMLRSLISQLIMQRESVPAEWDSLFFANGDRQPTIEELLSILREMMQTPHEGGFLVVDALDECVDPKAAGDILDKIDRWDIEGWWLFVTSRKNAPGLGTELFFNGAVFSIPVWRVRNDIHLYVQQRLDSDPKLRRWQSRSDLKDEIRETIANKAEGMFRWAACQLDALEKCLNVSMLRTTLASLPNSLDDMYAEALKLVPNEHAQLVSKLLQWLAFSTRPLYIEEIAEIATVDIASSPKCDRDRRLFDPRDIVNLCPSIFVAVTNSSDGDSADPPAQQLRLAHFSVKEYLLSDQIRTGDVRQFGMTEQTAHTTIAADCLAYLLQFDRPYVEVPEVVRSSPLLRYATNYWPEHVKRSGEEGYIKLEPHVLELFESGTVYANWTAFLEGYTPFSSDEEGLSSPPDPLYYAASYGLSCVCETLIRNGSPVDSLGQAGTALAAACLSGATDAVRVLVDNGADVNASGPLGPPLLQAAGKGVAEIVECLLQAGADVRYGSETGETALVEAVRYGHKDVARLLQS</sequence>
<dbReference type="InterPro" id="IPR002110">
    <property type="entry name" value="Ankyrin_rpt"/>
</dbReference>
<dbReference type="SMART" id="SM00248">
    <property type="entry name" value="ANK"/>
    <property type="match status" value="2"/>
</dbReference>
<dbReference type="PANTHER" id="PTHR12143">
    <property type="entry name" value="PEPTIDE N-GLYCANASE PNGASE -RELATED"/>
    <property type="match status" value="1"/>
</dbReference>
<dbReference type="InterPro" id="IPR027417">
    <property type="entry name" value="P-loop_NTPase"/>
</dbReference>
<dbReference type="Gene3D" id="1.20.1610.10">
    <property type="entry name" value="alpha-1,2-mannosidases domains"/>
    <property type="match status" value="1"/>
</dbReference>
<organism evidence="6 7">
    <name type="scientific">Aspergillus terreus</name>
    <dbReference type="NCBI Taxonomy" id="33178"/>
    <lineage>
        <taxon>Eukaryota</taxon>
        <taxon>Fungi</taxon>
        <taxon>Dikarya</taxon>
        <taxon>Ascomycota</taxon>
        <taxon>Pezizomycotina</taxon>
        <taxon>Eurotiomycetes</taxon>
        <taxon>Eurotiomycetidae</taxon>
        <taxon>Eurotiales</taxon>
        <taxon>Aspergillaceae</taxon>
        <taxon>Aspergillus</taxon>
        <taxon>Aspergillus subgen. Circumdati</taxon>
    </lineage>
</organism>
<dbReference type="InterPro" id="IPR041371">
    <property type="entry name" value="GH92_N"/>
</dbReference>
<dbReference type="Pfam" id="PF17678">
    <property type="entry name" value="Glyco_hydro_92N"/>
    <property type="match status" value="1"/>
</dbReference>
<dbReference type="InterPro" id="IPR036770">
    <property type="entry name" value="Ankyrin_rpt-contain_sf"/>
</dbReference>
<evidence type="ECO:0000259" key="3">
    <source>
        <dbReference type="Pfam" id="PF17678"/>
    </source>
</evidence>
<dbReference type="Gene3D" id="1.25.40.20">
    <property type="entry name" value="Ankyrin repeat-containing domain"/>
    <property type="match status" value="1"/>
</dbReference>
<evidence type="ECO:0000259" key="5">
    <source>
        <dbReference type="Pfam" id="PF24883"/>
    </source>
</evidence>
<protein>
    <submittedName>
        <fullName evidence="6">Alpha-1,2-mannosidase subfamily</fullName>
    </submittedName>
</protein>
<dbReference type="Pfam" id="PF22939">
    <property type="entry name" value="WHD_GPIID"/>
    <property type="match status" value="1"/>
</dbReference>
<feature type="domain" description="Nephrocystin 3-like N-terminal" evidence="5">
    <location>
        <begin position="994"/>
        <end position="1155"/>
    </location>
</feature>
<dbReference type="FunFam" id="2.70.98.10:FF:000010">
    <property type="entry name" value="Alpha-1,2-mannosidase family protein"/>
    <property type="match status" value="1"/>
</dbReference>
<dbReference type="FunFam" id="3.30.2080.10:FF:000001">
    <property type="entry name" value="Alpha-1,2-mannosidase subfamily"/>
    <property type="match status" value="1"/>
</dbReference>
<dbReference type="Gene3D" id="2.70.98.10">
    <property type="match status" value="1"/>
</dbReference>
<dbReference type="VEuPathDB" id="FungiDB:ATEG_03458"/>
<dbReference type="Pfam" id="PF24883">
    <property type="entry name" value="NPHP3_N"/>
    <property type="match status" value="1"/>
</dbReference>
<dbReference type="PROSITE" id="PS50088">
    <property type="entry name" value="ANK_REPEAT"/>
    <property type="match status" value="1"/>
</dbReference>
<dbReference type="GO" id="GO:0006516">
    <property type="term" value="P:glycoprotein catabolic process"/>
    <property type="evidence" value="ECO:0007669"/>
    <property type="project" value="TreeGrafter"/>
</dbReference>
<name>A0A5M3YXN8_ASPTE</name>
<comment type="caution">
    <text evidence="6">The sequence shown here is derived from an EMBL/GenBank/DDBJ whole genome shotgun (WGS) entry which is preliminary data.</text>
</comment>
<evidence type="ECO:0000313" key="7">
    <source>
        <dbReference type="Proteomes" id="UP000452235"/>
    </source>
</evidence>
<feature type="domain" description="Glycosyl hydrolase family 92" evidence="2">
    <location>
        <begin position="285"/>
        <end position="765"/>
    </location>
</feature>
<dbReference type="InterPro" id="IPR008928">
    <property type="entry name" value="6-hairpin_glycosidase_sf"/>
</dbReference>
<evidence type="ECO:0000259" key="2">
    <source>
        <dbReference type="Pfam" id="PF07971"/>
    </source>
</evidence>
<dbReference type="InterPro" id="IPR012939">
    <property type="entry name" value="Glyco_hydro_92"/>
</dbReference>
<gene>
    <name evidence="6" type="ORF">ATEIFO6365_0006068200</name>
</gene>
<dbReference type="GO" id="GO:0005634">
    <property type="term" value="C:nucleus"/>
    <property type="evidence" value="ECO:0007669"/>
    <property type="project" value="TreeGrafter"/>
</dbReference>
<keyword evidence="7" id="KW-1185">Reference proteome</keyword>
<dbReference type="InterPro" id="IPR005887">
    <property type="entry name" value="GH92_a_mannosidase_put"/>
</dbReference>
<dbReference type="FunFam" id="1.20.1050.60:FF:000002">
    <property type="entry name" value="Glycosyl hydrolase family 92"/>
    <property type="match status" value="1"/>
</dbReference>
<dbReference type="GO" id="GO:0000224">
    <property type="term" value="F:peptide-N4-(N-acetyl-beta-glucosaminyl)asparagine amidase activity"/>
    <property type="evidence" value="ECO:0007669"/>
    <property type="project" value="TreeGrafter"/>
</dbReference>
<proteinExistence type="predicted"/>
<dbReference type="Pfam" id="PF12796">
    <property type="entry name" value="Ank_2"/>
    <property type="match status" value="2"/>
</dbReference>
<dbReference type="PROSITE" id="PS50297">
    <property type="entry name" value="ANK_REP_REGION"/>
    <property type="match status" value="1"/>
</dbReference>
<dbReference type="SUPFAM" id="SSF48208">
    <property type="entry name" value="Six-hairpin glycosidases"/>
    <property type="match status" value="1"/>
</dbReference>
<evidence type="ECO:0000256" key="1">
    <source>
        <dbReference type="ARBA" id="ARBA00022737"/>
    </source>
</evidence>
<dbReference type="OrthoDB" id="449263at2759"/>
<dbReference type="InterPro" id="IPR056884">
    <property type="entry name" value="NPHP3-like_N"/>
</dbReference>
<dbReference type="Proteomes" id="UP000452235">
    <property type="component" value="Unassembled WGS sequence"/>
</dbReference>